<reference evidence="1" key="1">
    <citation type="journal article" date="2019" name="bioRxiv">
        <title>The Genome of the Zebra Mussel, Dreissena polymorpha: A Resource for Invasive Species Research.</title>
        <authorList>
            <person name="McCartney M.A."/>
            <person name="Auch B."/>
            <person name="Kono T."/>
            <person name="Mallez S."/>
            <person name="Zhang Y."/>
            <person name="Obille A."/>
            <person name="Becker A."/>
            <person name="Abrahante J.E."/>
            <person name="Garbe J."/>
            <person name="Badalamenti J.P."/>
            <person name="Herman A."/>
            <person name="Mangelson H."/>
            <person name="Liachko I."/>
            <person name="Sullivan S."/>
            <person name="Sone E.D."/>
            <person name="Koren S."/>
            <person name="Silverstein K.A.T."/>
            <person name="Beckman K.B."/>
            <person name="Gohl D.M."/>
        </authorList>
    </citation>
    <scope>NUCLEOTIDE SEQUENCE</scope>
    <source>
        <strain evidence="1">Duluth1</strain>
        <tissue evidence="1">Whole animal</tissue>
    </source>
</reference>
<evidence type="ECO:0000313" key="2">
    <source>
        <dbReference type="Proteomes" id="UP000828390"/>
    </source>
</evidence>
<accession>A0A9D4L529</accession>
<comment type="caution">
    <text evidence="1">The sequence shown here is derived from an EMBL/GenBank/DDBJ whole genome shotgun (WGS) entry which is preliminary data.</text>
</comment>
<name>A0A9D4L529_DREPO</name>
<sequence>MTLIADTSLSATDHQHLVAKINTILDQLMKLQTNWESNMKSLQVSYEERLKEVRSMRKRINATLDELEKTTLKELDEVKASWNASFKFDVDACSRLRIKLTHLNQTLQETGKKNAELAFIAYQKSAQMLKQVDKYLNNNSVQREVSLKLIVYNDIKAYLSNLTVLGQTIHVQKELTMQESSDKAISVAGTTPVSVRLPDGANCDIRGICSLFNGQILVADNKGLKLLDLQHKVVCECDMSWSQYDMCLITPCQVAVILDRSIQFVSVNSGKLVKGRELQLQHTCRGVAHHQENLYVTSRTALYKYTLTGTLVNKMYEDTSTSLTGNCLELIFKKKIMSK</sequence>
<reference evidence="1" key="2">
    <citation type="submission" date="2020-11" db="EMBL/GenBank/DDBJ databases">
        <authorList>
            <person name="McCartney M.A."/>
            <person name="Auch B."/>
            <person name="Kono T."/>
            <person name="Mallez S."/>
            <person name="Becker A."/>
            <person name="Gohl D.M."/>
            <person name="Silverstein K.A.T."/>
            <person name="Koren S."/>
            <person name="Bechman K.B."/>
            <person name="Herman A."/>
            <person name="Abrahante J.E."/>
            <person name="Garbe J."/>
        </authorList>
    </citation>
    <scope>NUCLEOTIDE SEQUENCE</scope>
    <source>
        <strain evidence="1">Duluth1</strain>
        <tissue evidence="1">Whole animal</tissue>
    </source>
</reference>
<protein>
    <submittedName>
        <fullName evidence="1">Uncharacterized protein</fullName>
    </submittedName>
</protein>
<gene>
    <name evidence="1" type="ORF">DPMN_094420</name>
</gene>
<proteinExistence type="predicted"/>
<evidence type="ECO:0000313" key="1">
    <source>
        <dbReference type="EMBL" id="KAH3851933.1"/>
    </source>
</evidence>
<dbReference type="EMBL" id="JAIWYP010000003">
    <property type="protein sequence ID" value="KAH3851933.1"/>
    <property type="molecule type" value="Genomic_DNA"/>
</dbReference>
<dbReference type="Proteomes" id="UP000828390">
    <property type="component" value="Unassembled WGS sequence"/>
</dbReference>
<dbReference type="AlphaFoldDB" id="A0A9D4L529"/>
<keyword evidence="2" id="KW-1185">Reference proteome</keyword>
<organism evidence="1 2">
    <name type="scientific">Dreissena polymorpha</name>
    <name type="common">Zebra mussel</name>
    <name type="synonym">Mytilus polymorpha</name>
    <dbReference type="NCBI Taxonomy" id="45954"/>
    <lineage>
        <taxon>Eukaryota</taxon>
        <taxon>Metazoa</taxon>
        <taxon>Spiralia</taxon>
        <taxon>Lophotrochozoa</taxon>
        <taxon>Mollusca</taxon>
        <taxon>Bivalvia</taxon>
        <taxon>Autobranchia</taxon>
        <taxon>Heteroconchia</taxon>
        <taxon>Euheterodonta</taxon>
        <taxon>Imparidentia</taxon>
        <taxon>Neoheterodontei</taxon>
        <taxon>Myida</taxon>
        <taxon>Dreissenoidea</taxon>
        <taxon>Dreissenidae</taxon>
        <taxon>Dreissena</taxon>
    </lineage>
</organism>